<comment type="caution">
    <text evidence="1">The sequence shown here is derived from an EMBL/GenBank/DDBJ whole genome shotgun (WGS) entry which is preliminary data.</text>
</comment>
<dbReference type="InterPro" id="IPR011990">
    <property type="entry name" value="TPR-like_helical_dom_sf"/>
</dbReference>
<dbReference type="SUPFAM" id="SSF81901">
    <property type="entry name" value="HCP-like"/>
    <property type="match status" value="1"/>
</dbReference>
<organism evidence="1 2">
    <name type="scientific">Brucella pseudogrignonensis</name>
    <dbReference type="NCBI Taxonomy" id="419475"/>
    <lineage>
        <taxon>Bacteria</taxon>
        <taxon>Pseudomonadati</taxon>
        <taxon>Pseudomonadota</taxon>
        <taxon>Alphaproteobacteria</taxon>
        <taxon>Hyphomicrobiales</taxon>
        <taxon>Brucellaceae</taxon>
        <taxon>Brucella/Ochrobactrum group</taxon>
        <taxon>Brucella</taxon>
    </lineage>
</organism>
<dbReference type="AlphaFoldDB" id="A0A7Y3T927"/>
<accession>A0A7Y3T927</accession>
<evidence type="ECO:0000313" key="1">
    <source>
        <dbReference type="EMBL" id="NNV23355.1"/>
    </source>
</evidence>
<protein>
    <submittedName>
        <fullName evidence="1">Sel1 repeat family protein</fullName>
    </submittedName>
</protein>
<dbReference type="RefSeq" id="WP_171380442.1">
    <property type="nucleotide sequence ID" value="NZ_CAXURC020000003.1"/>
</dbReference>
<dbReference type="EMBL" id="PKQI01000004">
    <property type="protein sequence ID" value="NNV23355.1"/>
    <property type="molecule type" value="Genomic_DNA"/>
</dbReference>
<reference evidence="1 2" key="1">
    <citation type="submission" date="2018-11" db="EMBL/GenBank/DDBJ databases">
        <title>Genome sequencing and analysis.</title>
        <authorList>
            <person name="Huang Y.-T."/>
        </authorList>
    </citation>
    <scope>NUCLEOTIDE SEQUENCE [LARGE SCALE GENOMIC DNA]</scope>
    <source>
        <strain evidence="1 2">SHIN</strain>
    </source>
</reference>
<dbReference type="Gene3D" id="1.25.40.10">
    <property type="entry name" value="Tetratricopeptide repeat domain"/>
    <property type="match status" value="1"/>
</dbReference>
<name>A0A7Y3T927_9HYPH</name>
<proteinExistence type="predicted"/>
<dbReference type="Proteomes" id="UP000526233">
    <property type="component" value="Unassembled WGS sequence"/>
</dbReference>
<sequence>MAHTIIAQGKVIRLFIAAIIAIILALLPVSQGRTQDLPPYQTLEVRRLCAPTQISRTPGQRANQTGNQTGHILLNSGGEVRLVDITFGPDRRPYFAVDYATGKGLERAKGFVPIENASNFCGFSQRAENGQPFVSPPNTCHLIAAVAPSLAALNSQARALAAFRPSMAAYLQSDGHYALSLGLLNIKASSSILARATRLPENSHCSTGNAFIASLVKTGSAFSQPEKAGYASTEERLAAAGALLQAAAQTQDSNGLRKACHLGLGSACSLYAQAIYDAADPDGDLPATVTHYALLGCMSGDVLGCKLAINRSENTLENAQFRAIEGGTGDANDLVTPELAKPGCDAGDAVSCVLLARGTASTTTATAVEASSNFAALYTACGAGIAFVCRDLPDSFDPVISARGQAVSATPDENYALAALLEESCEPGPARANHVHCKPAYYKYRDFLQDTEPDRLEKPRLTKAKALLERGCADGDPSACIAQTRLAAHWALDARNHSAARAIALCAEQTEKDSACTGLGSALDPGLAAAAPAQNDSYQALSNSCRTDTSASGPQACAAAVAAALASKDIKRPQLEAMLDSACGDETINGCQALASLLFANTKEQSPPPIKADNDARALAALEKGCRFDNAPASTCLSLARLHGDAGEIAAAMNLFEKGCAAQIAQSSNRPETVSLCYEAAKFALQHKTHYPAALQWADFACKAADPGLSPYACKLIGNIYALGLGTAVNAQQAAMAYQSGCFHPFVATTDGEACIRYGNLLLGAKPPIVLAGDAYAGDQTPASLITEASRAYDMGCMDNIEQACQLNRTLLEDWSRGRYPHDRTTCSVKDDAGTTRSENTCRRFSFYQAAAERKPGRRQLRLNVHVWPDGDKTVIYQDNGRWRLNEVITDGPQRKSDMTCWRNPISKRSFCAKPL</sequence>
<evidence type="ECO:0000313" key="2">
    <source>
        <dbReference type="Proteomes" id="UP000526233"/>
    </source>
</evidence>
<gene>
    <name evidence="1" type="ORF">EHE22_23505</name>
</gene>